<gene>
    <name evidence="2" type="ordered locus">Cyan7822_4388</name>
</gene>
<dbReference type="Proteomes" id="UP000008206">
    <property type="component" value="Chromosome"/>
</dbReference>
<sequence>MASLIKDLIVPTCDSQKVIQTLSCLSIVVLVSLLCLGTNSAAIAVTVRFPDTESAMIIAQQGDSKIPPVVVNSVRQDLARRTNIATDKLKLKSATRQTWPNGCLGLAASDEICTQALVEGWRVVMSYKNQTWVYRTDSQGRVIRMEK</sequence>
<organism evidence="2 3">
    <name type="scientific">Gloeothece verrucosa (strain PCC 7822)</name>
    <name type="common">Cyanothece sp. (strain PCC 7822)</name>
    <dbReference type="NCBI Taxonomy" id="497965"/>
    <lineage>
        <taxon>Bacteria</taxon>
        <taxon>Bacillati</taxon>
        <taxon>Cyanobacteriota</taxon>
        <taxon>Cyanophyceae</taxon>
        <taxon>Oscillatoriophycideae</taxon>
        <taxon>Chroococcales</taxon>
        <taxon>Aphanothecaceae</taxon>
        <taxon>Gloeothece</taxon>
        <taxon>Gloeothece verrucosa</taxon>
    </lineage>
</organism>
<name>E0UB57_GLOV7</name>
<keyword evidence="3" id="KW-1185">Reference proteome</keyword>
<dbReference type="HOGENOM" id="CLU_129719_0_0_3"/>
<evidence type="ECO:0000313" key="2">
    <source>
        <dbReference type="EMBL" id="ADN16302.1"/>
    </source>
</evidence>
<proteinExistence type="predicted"/>
<dbReference type="KEGG" id="cyj:Cyan7822_4388"/>
<evidence type="ECO:0000313" key="3">
    <source>
        <dbReference type="Proteomes" id="UP000008206"/>
    </source>
</evidence>
<keyword evidence="1" id="KW-0472">Membrane</keyword>
<dbReference type="AlphaFoldDB" id="E0UB57"/>
<reference evidence="3" key="1">
    <citation type="journal article" date="2011" name="MBio">
        <title>Novel metabolic attributes of the genus Cyanothece, comprising a group of unicellular nitrogen-fixing Cyanobacteria.</title>
        <authorList>
            <person name="Bandyopadhyay A."/>
            <person name="Elvitigala T."/>
            <person name="Welsh E."/>
            <person name="Stockel J."/>
            <person name="Liberton M."/>
            <person name="Min H."/>
            <person name="Sherman L.A."/>
            <person name="Pakrasi H.B."/>
        </authorList>
    </citation>
    <scope>NUCLEOTIDE SEQUENCE [LARGE SCALE GENOMIC DNA]</scope>
    <source>
        <strain evidence="3">PCC 7822</strain>
    </source>
</reference>
<feature type="transmembrane region" description="Helical" evidence="1">
    <location>
        <begin position="25"/>
        <end position="47"/>
    </location>
</feature>
<dbReference type="EMBL" id="CP002198">
    <property type="protein sequence ID" value="ADN16302.1"/>
    <property type="molecule type" value="Genomic_DNA"/>
</dbReference>
<protein>
    <submittedName>
        <fullName evidence="2">Uncharacterized protein</fullName>
    </submittedName>
</protein>
<keyword evidence="1" id="KW-1133">Transmembrane helix</keyword>
<dbReference type="eggNOG" id="COG3266">
    <property type="taxonomic scope" value="Bacteria"/>
</dbReference>
<keyword evidence="1" id="KW-0812">Transmembrane</keyword>
<dbReference type="STRING" id="497965.Cyan7822_4388"/>
<dbReference type="RefSeq" id="WP_013324365.1">
    <property type="nucleotide sequence ID" value="NC_014501.1"/>
</dbReference>
<evidence type="ECO:0000256" key="1">
    <source>
        <dbReference type="SAM" id="Phobius"/>
    </source>
</evidence>
<accession>E0UB57</accession>